<keyword evidence="3" id="KW-1185">Reference proteome</keyword>
<organism evidence="2 3">
    <name type="scientific">Solanum commersonii</name>
    <name type="common">Commerson's wild potato</name>
    <name type="synonym">Commerson's nightshade</name>
    <dbReference type="NCBI Taxonomy" id="4109"/>
    <lineage>
        <taxon>Eukaryota</taxon>
        <taxon>Viridiplantae</taxon>
        <taxon>Streptophyta</taxon>
        <taxon>Embryophyta</taxon>
        <taxon>Tracheophyta</taxon>
        <taxon>Spermatophyta</taxon>
        <taxon>Magnoliopsida</taxon>
        <taxon>eudicotyledons</taxon>
        <taxon>Gunneridae</taxon>
        <taxon>Pentapetalae</taxon>
        <taxon>asterids</taxon>
        <taxon>lamiids</taxon>
        <taxon>Solanales</taxon>
        <taxon>Solanaceae</taxon>
        <taxon>Solanoideae</taxon>
        <taxon>Solaneae</taxon>
        <taxon>Solanum</taxon>
    </lineage>
</organism>
<evidence type="ECO:0000313" key="3">
    <source>
        <dbReference type="Proteomes" id="UP000824120"/>
    </source>
</evidence>
<dbReference type="Proteomes" id="UP000824120">
    <property type="component" value="Chromosome 9"/>
</dbReference>
<evidence type="ECO:0000313" key="2">
    <source>
        <dbReference type="EMBL" id="KAG5587492.1"/>
    </source>
</evidence>
<dbReference type="AlphaFoldDB" id="A0A9J5XJN2"/>
<evidence type="ECO:0000256" key="1">
    <source>
        <dbReference type="SAM" id="Phobius"/>
    </source>
</evidence>
<keyword evidence="1" id="KW-0472">Membrane</keyword>
<gene>
    <name evidence="2" type="ORF">H5410_047926</name>
</gene>
<dbReference type="OrthoDB" id="1222677at2759"/>
<accession>A0A9J5XJN2</accession>
<protein>
    <submittedName>
        <fullName evidence="2">Uncharacterized protein</fullName>
    </submittedName>
</protein>
<feature type="transmembrane region" description="Helical" evidence="1">
    <location>
        <begin position="47"/>
        <end position="68"/>
    </location>
</feature>
<dbReference type="EMBL" id="JACXVP010000009">
    <property type="protein sequence ID" value="KAG5587492.1"/>
    <property type="molecule type" value="Genomic_DNA"/>
</dbReference>
<comment type="caution">
    <text evidence="2">The sequence shown here is derived from an EMBL/GenBank/DDBJ whole genome shotgun (WGS) entry which is preliminary data.</text>
</comment>
<keyword evidence="1" id="KW-0812">Transmembrane</keyword>
<reference evidence="2 3" key="1">
    <citation type="submission" date="2020-09" db="EMBL/GenBank/DDBJ databases">
        <title>De no assembly of potato wild relative species, Solanum commersonii.</title>
        <authorList>
            <person name="Cho K."/>
        </authorList>
    </citation>
    <scope>NUCLEOTIDE SEQUENCE [LARGE SCALE GENOMIC DNA]</scope>
    <source>
        <strain evidence="2">LZ3.2</strain>
        <tissue evidence="2">Leaf</tissue>
    </source>
</reference>
<keyword evidence="1" id="KW-1133">Transmembrane helix</keyword>
<sequence>MASQMIDICEENIASCNSCNNHLPIANCTLTPNTGALVAPVILVGNFIQDLAGLTFSAIFGIFPFLIAV</sequence>
<name>A0A9J5XJN2_SOLCO</name>
<proteinExistence type="predicted"/>